<dbReference type="InterPro" id="IPR035959">
    <property type="entry name" value="RutC-like_sf"/>
</dbReference>
<accession>A0AAN8I726</accession>
<evidence type="ECO:0000256" key="1">
    <source>
        <dbReference type="ARBA" id="ARBA00012089"/>
    </source>
</evidence>
<dbReference type="EC" id="6.3.1.14" evidence="1"/>
<dbReference type="AlphaFoldDB" id="A0AAN8I726"/>
<evidence type="ECO:0000259" key="6">
    <source>
        <dbReference type="Pfam" id="PF01902"/>
    </source>
</evidence>
<keyword evidence="8" id="KW-1185">Reference proteome</keyword>
<dbReference type="PANTHER" id="PTHR12196:SF2">
    <property type="entry name" value="DIPHTHINE--AMMONIA LIGASE"/>
    <property type="match status" value="1"/>
</dbReference>
<dbReference type="CDD" id="cd01994">
    <property type="entry name" value="AANH_PF0828-like"/>
    <property type="match status" value="1"/>
</dbReference>
<dbReference type="Gene3D" id="3.30.1330.40">
    <property type="entry name" value="RutC-like"/>
    <property type="match status" value="2"/>
</dbReference>
<dbReference type="FunFam" id="3.40.50.620:FF:000145">
    <property type="entry name" value="ATP-binding domain containing protein"/>
    <property type="match status" value="1"/>
</dbReference>
<dbReference type="GO" id="GO:0017178">
    <property type="term" value="F:diphthine-ammonia ligase activity"/>
    <property type="evidence" value="ECO:0007669"/>
    <property type="project" value="UniProtKB-EC"/>
</dbReference>
<dbReference type="PANTHER" id="PTHR12196">
    <property type="entry name" value="DOMAIN OF UNKNOWN FUNCTION 71 DUF71 -CONTAINING PROTEIN"/>
    <property type="match status" value="1"/>
</dbReference>
<evidence type="ECO:0000313" key="8">
    <source>
        <dbReference type="Proteomes" id="UP001316803"/>
    </source>
</evidence>
<dbReference type="GO" id="GO:0017183">
    <property type="term" value="P:protein histidyl modification to diphthamide"/>
    <property type="evidence" value="ECO:0007669"/>
    <property type="project" value="TreeGrafter"/>
</dbReference>
<comment type="caution">
    <text evidence="7">The sequence shown here is derived from an EMBL/GenBank/DDBJ whole genome shotgun (WGS) entry which is preliminary data.</text>
</comment>
<evidence type="ECO:0000256" key="2">
    <source>
        <dbReference type="ARBA" id="ARBA00018426"/>
    </source>
</evidence>
<dbReference type="Gene3D" id="3.90.1490.10">
    <property type="entry name" value="putative n-type atp pyrophosphatase, domain 2"/>
    <property type="match status" value="1"/>
</dbReference>
<name>A0AAN8I726_9EURO</name>
<gene>
    <name evidence="7" type="ORF">OHC33_006188</name>
</gene>
<protein>
    <recommendedName>
        <fullName evidence="2">Diphthine--ammonia ligase</fullName>
        <ecNumber evidence="1">6.3.1.14</ecNumber>
    </recommendedName>
    <alternativeName>
        <fullName evidence="3">Diphthamide synthase</fullName>
    </alternativeName>
    <alternativeName>
        <fullName evidence="4">Diphthamide synthetase</fullName>
    </alternativeName>
</protein>
<feature type="domain" description="Diphthamide synthase" evidence="6">
    <location>
        <begin position="5"/>
        <end position="266"/>
    </location>
</feature>
<evidence type="ECO:0000256" key="5">
    <source>
        <dbReference type="ARBA" id="ARBA00048108"/>
    </source>
</evidence>
<dbReference type="Proteomes" id="UP001316803">
    <property type="component" value="Unassembled WGS sequence"/>
</dbReference>
<reference evidence="7 8" key="1">
    <citation type="submission" date="2022-12" db="EMBL/GenBank/DDBJ databases">
        <title>Genomic features and morphological characterization of a novel Knufia sp. strain isolated from spacecraft assembly facility.</title>
        <authorList>
            <person name="Teixeira M."/>
            <person name="Chander A.M."/>
            <person name="Stajich J.E."/>
            <person name="Venkateswaran K."/>
        </authorList>
    </citation>
    <scope>NUCLEOTIDE SEQUENCE [LARGE SCALE GENOMIC DNA]</scope>
    <source>
        <strain evidence="7 8">FJI-L2-BK-P2</strain>
    </source>
</reference>
<dbReference type="NCBIfam" id="TIGR00290">
    <property type="entry name" value="MJ0570_dom"/>
    <property type="match status" value="1"/>
</dbReference>
<dbReference type="SUPFAM" id="SSF55298">
    <property type="entry name" value="YjgF-like"/>
    <property type="match status" value="2"/>
</dbReference>
<evidence type="ECO:0000256" key="3">
    <source>
        <dbReference type="ARBA" id="ARBA00029814"/>
    </source>
</evidence>
<dbReference type="EMBL" id="JAKLMC020000014">
    <property type="protein sequence ID" value="KAK5952596.1"/>
    <property type="molecule type" value="Genomic_DNA"/>
</dbReference>
<dbReference type="SUPFAM" id="SSF52402">
    <property type="entry name" value="Adenine nucleotide alpha hydrolases-like"/>
    <property type="match status" value="1"/>
</dbReference>
<organism evidence="7 8">
    <name type="scientific">Knufia fluminis</name>
    <dbReference type="NCBI Taxonomy" id="191047"/>
    <lineage>
        <taxon>Eukaryota</taxon>
        <taxon>Fungi</taxon>
        <taxon>Dikarya</taxon>
        <taxon>Ascomycota</taxon>
        <taxon>Pezizomycotina</taxon>
        <taxon>Eurotiomycetes</taxon>
        <taxon>Chaetothyriomycetidae</taxon>
        <taxon>Chaetothyriales</taxon>
        <taxon>Trichomeriaceae</taxon>
        <taxon>Knufia</taxon>
    </lineage>
</organism>
<dbReference type="InterPro" id="IPR014729">
    <property type="entry name" value="Rossmann-like_a/b/a_fold"/>
</dbReference>
<evidence type="ECO:0000256" key="4">
    <source>
        <dbReference type="ARBA" id="ARBA00031552"/>
    </source>
</evidence>
<comment type="catalytic activity">
    <reaction evidence="5">
        <text>diphthine-[translation elongation factor 2] + NH4(+) + ATP = diphthamide-[translation elongation factor 2] + AMP + diphosphate + H(+)</text>
        <dbReference type="Rhea" id="RHEA:19753"/>
        <dbReference type="Rhea" id="RHEA-COMP:10172"/>
        <dbReference type="Rhea" id="RHEA-COMP:10174"/>
        <dbReference type="ChEBI" id="CHEBI:15378"/>
        <dbReference type="ChEBI" id="CHEBI:16692"/>
        <dbReference type="ChEBI" id="CHEBI:28938"/>
        <dbReference type="ChEBI" id="CHEBI:30616"/>
        <dbReference type="ChEBI" id="CHEBI:33019"/>
        <dbReference type="ChEBI" id="CHEBI:82696"/>
        <dbReference type="ChEBI" id="CHEBI:456215"/>
        <dbReference type="EC" id="6.3.1.14"/>
    </reaction>
</comment>
<evidence type="ECO:0000313" key="7">
    <source>
        <dbReference type="EMBL" id="KAK5952596.1"/>
    </source>
</evidence>
<dbReference type="InterPro" id="IPR030662">
    <property type="entry name" value="DPH6/MJ0570"/>
</dbReference>
<sequence>MPLNVIGLISGGKDSLFSLAHCIKNGHNVVALGNLYPHKEGDAGGIDEGSDLNSFMYQTVGHTIIPLYAKALGVPLYRRAIIGTVRQTGRYYDTSNTTTAPDETEDMYLLIQDVLKHHPEANAVNAGAILSTYQRSRVESVAIRLGLTPLAYLWQYPALPAPDSRQDSLTGLLDDMSAAQCDARIIKIASGGIRNNLLSTDVAAPTVGARLVSGLAPFFPDAGQEFSLRGAVLGEGGEYETLALDGPSPLWKKRIEVEFLDPFEAEGGTTYATFGKTVALDKDESKHTIVPIPHLLDKRFAAVQARLHNTSQGSGINVSKNVTTSTASLSDAGLSPFHFSSHTLQLSKLTFPEPGLTPAQQLERIIDTTTLVLNNYRQNLNLSSLTLRNIVSTTLLLRSIDNFTTINQIYAAKLWPQGLPNPPSRVTIAAPLPEGTHVSLSLIIDLNEFEAESRKGLHVQSQSYWAPANIGPYSQAISTPVLSPQEGAVDDQDGADRAKIRSLIEVVHMAGQIPLVPASMAMLDRSFSEQAVLALQHLWRVGQERSVESWAGAGVAYLAHIDNNVTPVDKDAVMLDRVHKAARVWKLAHQIDEKGVNCGNHAISDQLAAEADVADEDEDEAVDIWDLQQQNRGFGASAIVNITVGEHLHVLPNRDLFKHRRATLPGNIKVTTTDHAIIPPFIAAEVSGLPRNAPIEWWSTGIAGLAKHAGKQWCRTWPLSQDVGTAASLSGIAIEHIGQEAGEDEHDMESPAHSRDQSSFTLFVTLTMKMKVEDPEMNGLLKTVDDLKTTLFEEDASMTCEIVTAHSFVNLSCSPDSRALLEKTQLVQRATLVPCYHVWTSRQTPGSGASEEQDEDTIEEVAAALILRIDAYSQ</sequence>
<proteinExistence type="predicted"/>
<dbReference type="Pfam" id="PF01902">
    <property type="entry name" value="Diphthami_syn_2"/>
    <property type="match status" value="1"/>
</dbReference>
<dbReference type="Gene3D" id="3.40.50.620">
    <property type="entry name" value="HUPs"/>
    <property type="match status" value="1"/>
</dbReference>
<dbReference type="InterPro" id="IPR002761">
    <property type="entry name" value="Diphthami_syn_dom"/>
</dbReference>